<evidence type="ECO:0000256" key="1">
    <source>
        <dbReference type="ARBA" id="ARBA00004613"/>
    </source>
</evidence>
<evidence type="ECO:0000313" key="6">
    <source>
        <dbReference type="EMBL" id="ELZ49485.1"/>
    </source>
</evidence>
<dbReference type="RefSeq" id="WP_004597257.1">
    <property type="nucleotide sequence ID" value="NZ_AOJM01000046.1"/>
</dbReference>
<evidence type="ECO:0000259" key="5">
    <source>
        <dbReference type="PROSITE" id="PS50234"/>
    </source>
</evidence>
<dbReference type="Pfam" id="PF25106">
    <property type="entry name" value="VWA_4"/>
    <property type="match status" value="1"/>
</dbReference>
<dbReference type="PATRIC" id="fig|1227467.4.peg.1545"/>
<dbReference type="PROSITE" id="PS50234">
    <property type="entry name" value="VWFA"/>
    <property type="match status" value="1"/>
</dbReference>
<feature type="compositionally biased region" description="Polar residues" evidence="4">
    <location>
        <begin position="511"/>
        <end position="520"/>
    </location>
</feature>
<keyword evidence="2" id="KW-0964">Secreted</keyword>
<dbReference type="Gene3D" id="3.40.50.410">
    <property type="entry name" value="von Willebrand factor, type A domain"/>
    <property type="match status" value="1"/>
</dbReference>
<feature type="compositionally biased region" description="Acidic residues" evidence="4">
    <location>
        <begin position="75"/>
        <end position="86"/>
    </location>
</feature>
<accession>M0EP65</accession>
<feature type="region of interest" description="Disordered" evidence="4">
    <location>
        <begin position="74"/>
        <end position="93"/>
    </location>
</feature>
<dbReference type="InterPro" id="IPR002035">
    <property type="entry name" value="VWF_A"/>
</dbReference>
<proteinExistence type="predicted"/>
<organism evidence="6 7">
    <name type="scientific">Halorubrum distributum JCM 9100</name>
    <dbReference type="NCBI Taxonomy" id="1227467"/>
    <lineage>
        <taxon>Archaea</taxon>
        <taxon>Methanobacteriati</taxon>
        <taxon>Methanobacteriota</taxon>
        <taxon>Stenosarchaea group</taxon>
        <taxon>Halobacteria</taxon>
        <taxon>Halobacteriales</taxon>
        <taxon>Haloferacaceae</taxon>
        <taxon>Halorubrum</taxon>
        <taxon>Halorubrum distributum group</taxon>
    </lineage>
</organism>
<dbReference type="InterPro" id="IPR056861">
    <property type="entry name" value="HMCN1-like_VWA"/>
</dbReference>
<evidence type="ECO:0000256" key="2">
    <source>
        <dbReference type="ARBA" id="ARBA00022525"/>
    </source>
</evidence>
<feature type="domain" description="VWFA" evidence="5">
    <location>
        <begin position="284"/>
        <end position="470"/>
    </location>
</feature>
<dbReference type="Proteomes" id="UP000011526">
    <property type="component" value="Unassembled WGS sequence"/>
</dbReference>
<keyword evidence="7" id="KW-1185">Reference proteome</keyword>
<comment type="subcellular location">
    <subcellularLocation>
        <location evidence="1">Secreted</location>
    </subcellularLocation>
</comment>
<protein>
    <recommendedName>
        <fullName evidence="5">VWFA domain-containing protein</fullName>
    </recommendedName>
</protein>
<sequence>MKRRTFILGAGAASVGGSALLGTGAFSRVESQRNVTIQVAEDPNAYLGLQPLETPNSMNYVDLDEQGHLQIDVSEHDDFDGPDAEPGEGVNSDSQTWFDGMFDICNQGKEDVCVSYTAPDDFGREDAELIFYYEGDSDDDPTTSGRIDIEEGEPLPLPLGECVTIGLRTETFGVDATDDAPLFDGEATLVADVDGDCFDTGDPGPEPECPDCGFTPGSPDDPFSNLLSVGPDMGAGFPAVDARVRVDTPAGNAGDLTASEFAVCEDGCGQTIENVAFESGGAVDIVVVFDDTGSMFGPIDDLKSEVNSFTTELENEGVDARYALVSFKDIVEVDTDFTDAGSFQTAVDGLIADGGDDSQEDNLDALAVGTGNAAAQQGDGAELSDFRPGAQRVLIDITDAGAHDETDPRTRFSQSEVEGFIDDGNVSYYAVAPDATDADVNKRDIADNVDDGTWFEFSIGADLTPIIDDITTGITEEAYVLSYTTTNPLTDGSSRPVDVQIDDPDEGTLYEQGSYTAPSS</sequence>
<evidence type="ECO:0000256" key="3">
    <source>
        <dbReference type="ARBA" id="ARBA00022729"/>
    </source>
</evidence>
<dbReference type="EMBL" id="AOJM01000046">
    <property type="protein sequence ID" value="ELZ49485.1"/>
    <property type="molecule type" value="Genomic_DNA"/>
</dbReference>
<keyword evidence="3" id="KW-0732">Signal</keyword>
<reference evidence="6 7" key="1">
    <citation type="journal article" date="2014" name="PLoS Genet.">
        <title>Phylogenetically driven sequencing of extremely halophilic archaea reveals strategies for static and dynamic osmo-response.</title>
        <authorList>
            <person name="Becker E.A."/>
            <person name="Seitzer P.M."/>
            <person name="Tritt A."/>
            <person name="Larsen D."/>
            <person name="Krusor M."/>
            <person name="Yao A.I."/>
            <person name="Wu D."/>
            <person name="Madern D."/>
            <person name="Eisen J.A."/>
            <person name="Darling A.E."/>
            <person name="Facciotti M.T."/>
        </authorList>
    </citation>
    <scope>NUCLEOTIDE SEQUENCE [LARGE SCALE GENOMIC DNA]</scope>
    <source>
        <strain evidence="6 7">JCM 9100</strain>
    </source>
</reference>
<dbReference type="AlphaFoldDB" id="M0EP65"/>
<dbReference type="InterPro" id="IPR036465">
    <property type="entry name" value="vWFA_dom_sf"/>
</dbReference>
<evidence type="ECO:0000256" key="4">
    <source>
        <dbReference type="SAM" id="MobiDB-lite"/>
    </source>
</evidence>
<name>M0EP65_9EURY</name>
<comment type="caution">
    <text evidence="6">The sequence shown here is derived from an EMBL/GenBank/DDBJ whole genome shotgun (WGS) entry which is preliminary data.</text>
</comment>
<dbReference type="SUPFAM" id="SSF53300">
    <property type="entry name" value="vWA-like"/>
    <property type="match status" value="1"/>
</dbReference>
<gene>
    <name evidence="6" type="ORF">C465_07941</name>
</gene>
<feature type="region of interest" description="Disordered" evidence="4">
    <location>
        <begin position="487"/>
        <end position="520"/>
    </location>
</feature>
<evidence type="ECO:0000313" key="7">
    <source>
        <dbReference type="Proteomes" id="UP000011526"/>
    </source>
</evidence>
<dbReference type="CDD" id="cd00198">
    <property type="entry name" value="vWFA"/>
    <property type="match status" value="1"/>
</dbReference>